<dbReference type="InterPro" id="IPR037150">
    <property type="entry name" value="H-NS_C_dom_sf"/>
</dbReference>
<dbReference type="Gene3D" id="4.10.430.10">
    <property type="entry name" value="Histone-like protein H-NS, C-terminal domain"/>
    <property type="match status" value="1"/>
</dbReference>
<dbReference type="AlphaFoldDB" id="N6YDY2"/>
<name>N6YDY2_THAL4</name>
<dbReference type="GO" id="GO:0003677">
    <property type="term" value="F:DNA binding"/>
    <property type="evidence" value="ECO:0007669"/>
    <property type="project" value="InterPro"/>
</dbReference>
<dbReference type="eggNOG" id="COG2916">
    <property type="taxonomic scope" value="Bacteria"/>
</dbReference>
<reference evidence="3 4" key="1">
    <citation type="submission" date="2012-09" db="EMBL/GenBank/DDBJ databases">
        <title>Draft Genome Sequences of 6 Strains from Genus Thauera.</title>
        <authorList>
            <person name="Liu B."/>
            <person name="Shapleigh J.P."/>
            <person name="Frostegard A.H."/>
        </authorList>
    </citation>
    <scope>NUCLEOTIDE SEQUENCE [LARGE SCALE GENOMIC DNA]</scope>
    <source>
        <strain evidence="4">47Lol / DSM 12138</strain>
    </source>
</reference>
<sequence length="122" mass="13439">MDLSSYSLPDLRRLQTKVESEIRRRSDTTRRALLKQVQKLVAEQGLTLDDLIDAPAAAAQPQAKATAAAKAKRGSAKKTKAPSVIKYRNPANPEQGWSGHGRRPQWVLDWLGQGKPLEELAA</sequence>
<protein>
    <submittedName>
        <fullName evidence="3">Putative trans-acting regulatory protein HvrA</fullName>
    </submittedName>
</protein>
<dbReference type="Pfam" id="PF00816">
    <property type="entry name" value="Histone_HNS"/>
    <property type="match status" value="1"/>
</dbReference>
<feature type="compositionally biased region" description="Basic residues" evidence="1">
    <location>
        <begin position="70"/>
        <end position="80"/>
    </location>
</feature>
<gene>
    <name evidence="3" type="ORF">C666_04825</name>
</gene>
<organism evidence="3 4">
    <name type="scientific">Thauera linaloolentis (strain DSM 12138 / JCM 21573 / CCUG 41526 / CIP 105981 / IAM 15112 / NBRC 102519 / 47Lol)</name>
    <dbReference type="NCBI Taxonomy" id="1123367"/>
    <lineage>
        <taxon>Bacteria</taxon>
        <taxon>Pseudomonadati</taxon>
        <taxon>Pseudomonadota</taxon>
        <taxon>Betaproteobacteria</taxon>
        <taxon>Rhodocyclales</taxon>
        <taxon>Zoogloeaceae</taxon>
        <taxon>Thauera</taxon>
    </lineage>
</organism>
<accession>N6YDY2</accession>
<proteinExistence type="predicted"/>
<dbReference type="STRING" id="1123367.GCA_000621305_01962"/>
<evidence type="ECO:0000256" key="1">
    <source>
        <dbReference type="SAM" id="MobiDB-lite"/>
    </source>
</evidence>
<evidence type="ECO:0000313" key="3">
    <source>
        <dbReference type="EMBL" id="ENO89740.1"/>
    </source>
</evidence>
<comment type="caution">
    <text evidence="3">The sequence shown here is derived from an EMBL/GenBank/DDBJ whole genome shotgun (WGS) entry which is preliminary data.</text>
</comment>
<dbReference type="OrthoDB" id="5297879at2"/>
<evidence type="ECO:0000313" key="4">
    <source>
        <dbReference type="Proteomes" id="UP000013232"/>
    </source>
</evidence>
<dbReference type="SUPFAM" id="SSF81273">
    <property type="entry name" value="H-NS histone-like proteins"/>
    <property type="match status" value="1"/>
</dbReference>
<keyword evidence="4" id="KW-1185">Reference proteome</keyword>
<dbReference type="SMART" id="SM00528">
    <property type="entry name" value="HNS"/>
    <property type="match status" value="1"/>
</dbReference>
<dbReference type="EMBL" id="AMXE01000010">
    <property type="protein sequence ID" value="ENO89740.1"/>
    <property type="molecule type" value="Genomic_DNA"/>
</dbReference>
<feature type="region of interest" description="Disordered" evidence="1">
    <location>
        <begin position="58"/>
        <end position="104"/>
    </location>
</feature>
<evidence type="ECO:0000259" key="2">
    <source>
        <dbReference type="SMART" id="SM00528"/>
    </source>
</evidence>
<dbReference type="Proteomes" id="UP000013232">
    <property type="component" value="Unassembled WGS sequence"/>
</dbReference>
<dbReference type="InterPro" id="IPR027444">
    <property type="entry name" value="H-NS_C_dom"/>
</dbReference>
<dbReference type="RefSeq" id="WP_004334578.1">
    <property type="nucleotide sequence ID" value="NZ_AMXE01000010.1"/>
</dbReference>
<feature type="domain" description="DNA-binding protein H-NS-like C-terminal" evidence="2">
    <location>
        <begin position="77"/>
        <end position="122"/>
    </location>
</feature>
<feature type="compositionally biased region" description="Low complexity" evidence="1">
    <location>
        <begin position="58"/>
        <end position="69"/>
    </location>
</feature>